<evidence type="ECO:0000256" key="1">
    <source>
        <dbReference type="SAM" id="MobiDB-lite"/>
    </source>
</evidence>
<proteinExistence type="predicted"/>
<gene>
    <name evidence="2" type="ORF">MCHLO_04956</name>
</gene>
<feature type="region of interest" description="Disordered" evidence="1">
    <location>
        <begin position="78"/>
        <end position="154"/>
    </location>
</feature>
<dbReference type="Proteomes" id="UP000815677">
    <property type="component" value="Unassembled WGS sequence"/>
</dbReference>
<accession>A0ABQ0L8P1</accession>
<reference evidence="2" key="1">
    <citation type="submission" date="2014-09" db="EMBL/GenBank/DDBJ databases">
        <title>Genome sequence of the luminous mushroom Mycena chlorophos for searching fungal bioluminescence genes.</title>
        <authorList>
            <person name="Tanaka Y."/>
            <person name="Kasuga D."/>
            <person name="Oba Y."/>
            <person name="Hase S."/>
            <person name="Sato K."/>
            <person name="Oba Y."/>
            <person name="Sakakibara Y."/>
        </authorList>
    </citation>
    <scope>NUCLEOTIDE SEQUENCE</scope>
</reference>
<organism evidence="2 3">
    <name type="scientific">Mycena chlorophos</name>
    <name type="common">Agaric fungus</name>
    <name type="synonym">Agaricus chlorophos</name>
    <dbReference type="NCBI Taxonomy" id="658473"/>
    <lineage>
        <taxon>Eukaryota</taxon>
        <taxon>Fungi</taxon>
        <taxon>Dikarya</taxon>
        <taxon>Basidiomycota</taxon>
        <taxon>Agaricomycotina</taxon>
        <taxon>Agaricomycetes</taxon>
        <taxon>Agaricomycetidae</taxon>
        <taxon>Agaricales</taxon>
        <taxon>Marasmiineae</taxon>
        <taxon>Mycenaceae</taxon>
        <taxon>Mycena</taxon>
    </lineage>
</organism>
<feature type="compositionally biased region" description="Polar residues" evidence="1">
    <location>
        <begin position="85"/>
        <end position="96"/>
    </location>
</feature>
<evidence type="ECO:0000313" key="2">
    <source>
        <dbReference type="EMBL" id="GAT47496.1"/>
    </source>
</evidence>
<protein>
    <submittedName>
        <fullName evidence="2">Uncharacterized protein</fullName>
    </submittedName>
</protein>
<sequence length="154" mass="16254">MSSGPQTQAQEPPANADPGETASLQEVPNEERAVAPVAQASTVSGALFKASAAPHTFHFAHWQTVRIDVTPVGPQRGAEDLVLEGQQSSASLSVQAPIQIEGQDPQNLVAQAETNVPRQQQNDVSLRPAASEQSSFEERPISSAELENPACSGY</sequence>
<dbReference type="EMBL" id="DF843620">
    <property type="protein sequence ID" value="GAT47496.1"/>
    <property type="molecule type" value="Genomic_DNA"/>
</dbReference>
<feature type="region of interest" description="Disordered" evidence="1">
    <location>
        <begin position="1"/>
        <end position="37"/>
    </location>
</feature>
<keyword evidence="3" id="KW-1185">Reference proteome</keyword>
<feature type="compositionally biased region" description="Polar residues" evidence="1">
    <location>
        <begin position="104"/>
        <end position="124"/>
    </location>
</feature>
<feature type="compositionally biased region" description="Polar residues" evidence="1">
    <location>
        <begin position="1"/>
        <end position="10"/>
    </location>
</feature>
<name>A0ABQ0L8P1_MYCCL</name>
<evidence type="ECO:0000313" key="3">
    <source>
        <dbReference type="Proteomes" id="UP000815677"/>
    </source>
</evidence>